<protein>
    <submittedName>
        <fullName evidence="9">Type II secretion system protein GspD</fullName>
    </submittedName>
</protein>
<evidence type="ECO:0000256" key="1">
    <source>
        <dbReference type="ARBA" id="ARBA00004370"/>
    </source>
</evidence>
<evidence type="ECO:0000256" key="5">
    <source>
        <dbReference type="ARBA" id="ARBA00023237"/>
    </source>
</evidence>
<dbReference type="SMART" id="SM00965">
    <property type="entry name" value="STN"/>
    <property type="match status" value="1"/>
</dbReference>
<dbReference type="PANTHER" id="PTHR30332:SF24">
    <property type="entry name" value="SECRETIN GSPD-RELATED"/>
    <property type="match status" value="1"/>
</dbReference>
<keyword evidence="5" id="KW-0998">Cell outer membrane</keyword>
<dbReference type="Pfam" id="PF00263">
    <property type="entry name" value="Secretin"/>
    <property type="match status" value="1"/>
</dbReference>
<organism evidence="9 10">
    <name type="scientific">Candidatus Mcinerneyibacterium aminivorans</name>
    <dbReference type="NCBI Taxonomy" id="2703815"/>
    <lineage>
        <taxon>Bacteria</taxon>
        <taxon>Candidatus Macinerneyibacteriota</taxon>
        <taxon>Candidatus Mcinerneyibacteria</taxon>
        <taxon>Candidatus Mcinerneyibacteriales</taxon>
        <taxon>Candidatus Mcinerneyibacteriaceae</taxon>
        <taxon>Candidatus Mcinerneyibacterium</taxon>
    </lineage>
</organism>
<dbReference type="GO" id="GO:0009306">
    <property type="term" value="P:protein secretion"/>
    <property type="evidence" value="ECO:0007669"/>
    <property type="project" value="InterPro"/>
</dbReference>
<dbReference type="Gene3D" id="3.30.1370.130">
    <property type="match status" value="1"/>
</dbReference>
<comment type="caution">
    <text evidence="9">The sequence shown here is derived from an EMBL/GenBank/DDBJ whole genome shotgun (WGS) entry which is preliminary data.</text>
</comment>
<comment type="similarity">
    <text evidence="6">Belongs to the bacterial secretin family.</text>
</comment>
<evidence type="ECO:0000256" key="4">
    <source>
        <dbReference type="ARBA" id="ARBA00023136"/>
    </source>
</evidence>
<keyword evidence="4" id="KW-0472">Membrane</keyword>
<dbReference type="InterPro" id="IPR011662">
    <property type="entry name" value="Secretin/TonB_short_N"/>
</dbReference>
<dbReference type="InterPro" id="IPR050810">
    <property type="entry name" value="Bact_Secretion_Sys_Channel"/>
</dbReference>
<gene>
    <name evidence="9" type="ORF">FXF47_03315</name>
</gene>
<evidence type="ECO:0000259" key="8">
    <source>
        <dbReference type="SMART" id="SM00965"/>
    </source>
</evidence>
<feature type="domain" description="Secretin/TonB short N-terminal" evidence="8">
    <location>
        <begin position="48"/>
        <end position="97"/>
    </location>
</feature>
<comment type="subcellular location">
    <subcellularLocation>
        <location evidence="7">Cell outer membrane</location>
    </subcellularLocation>
    <subcellularLocation>
        <location evidence="1">Membrane</location>
    </subcellularLocation>
</comment>
<evidence type="ECO:0000256" key="6">
    <source>
        <dbReference type="RuleBase" id="RU004003"/>
    </source>
</evidence>
<dbReference type="EMBL" id="VSIX01000032">
    <property type="protein sequence ID" value="TYB31640.1"/>
    <property type="molecule type" value="Genomic_DNA"/>
</dbReference>
<evidence type="ECO:0000256" key="7">
    <source>
        <dbReference type="RuleBase" id="RU004004"/>
    </source>
</evidence>
<dbReference type="PANTHER" id="PTHR30332">
    <property type="entry name" value="PROBABLE GENERAL SECRETION PATHWAY PROTEIN D"/>
    <property type="match status" value="1"/>
</dbReference>
<dbReference type="PRINTS" id="PR00811">
    <property type="entry name" value="BCTERIALGSPD"/>
</dbReference>
<dbReference type="InterPro" id="IPR005644">
    <property type="entry name" value="NolW-like"/>
</dbReference>
<evidence type="ECO:0000256" key="3">
    <source>
        <dbReference type="ARBA" id="ARBA00022729"/>
    </source>
</evidence>
<accession>A0A5D0MJM6</accession>
<keyword evidence="2 7" id="KW-0813">Transport</keyword>
<keyword evidence="3" id="KW-0732">Signal</keyword>
<dbReference type="InterPro" id="IPR001775">
    <property type="entry name" value="GspD/PilQ"/>
</dbReference>
<dbReference type="Proteomes" id="UP000324143">
    <property type="component" value="Unassembled WGS sequence"/>
</dbReference>
<dbReference type="AlphaFoldDB" id="A0A5D0MJM6"/>
<evidence type="ECO:0000256" key="2">
    <source>
        <dbReference type="ARBA" id="ARBA00022448"/>
    </source>
</evidence>
<keyword evidence="10" id="KW-1185">Reference proteome</keyword>
<proteinExistence type="inferred from homology"/>
<sequence length="429" mass="48433">MQIKFKKLFLFMFFFMFIIGIYSQKVSFKAENAPMSMVLKSICKQHDLNLVMGSSVVDKRITIDLDKVSLDIALDMIAKASGVAYDRQDNTILVDSPQHLKNVVSKNFELIKLNYLDVEDLKETLSGFKDVDISTNESENSIAIFAPVNQLSKMKEIINKLDVPPKQVMIEVKLIEITTDKLDSLGINWDQLNTMTFAFAEGAAGTSSDADALPDNMGYVDMGEFPSLSRQLKGFRLILDLILENGYGNILSNTKLIAMNNHEASIHVGDIIPYVVRTYDQGETRERVEKEKVGIKLNIVPQISDSNKITVKVQPEVSNIHGWKGQNSDIPWVKTRKAETFVTVDNGKPIFIAGLRNEEETYNKKGIFPLSKIPLIKHLFTYTKKTTKQTDLIIQITPYIVGTDAMKEASNIDFNELRKKLKDNVKPKK</sequence>
<dbReference type="InterPro" id="IPR038591">
    <property type="entry name" value="NolW-like_sf"/>
</dbReference>
<dbReference type="GO" id="GO:0015627">
    <property type="term" value="C:type II protein secretion system complex"/>
    <property type="evidence" value="ECO:0007669"/>
    <property type="project" value="TreeGrafter"/>
</dbReference>
<evidence type="ECO:0000313" key="9">
    <source>
        <dbReference type="EMBL" id="TYB31640.1"/>
    </source>
</evidence>
<dbReference type="GO" id="GO:0009279">
    <property type="term" value="C:cell outer membrane"/>
    <property type="evidence" value="ECO:0007669"/>
    <property type="project" value="UniProtKB-SubCell"/>
</dbReference>
<dbReference type="InterPro" id="IPR004846">
    <property type="entry name" value="T2SS/T3SS_dom"/>
</dbReference>
<name>A0A5D0MJM6_9BACT</name>
<reference evidence="9" key="1">
    <citation type="submission" date="2019-08" db="EMBL/GenBank/DDBJ databases">
        <title>Genomic characterization of a novel candidate phylum (ARYD3) from a high temperature, high salinity tertiary oil reservoir in north central Oklahoma, USA.</title>
        <authorList>
            <person name="Youssef N.H."/>
            <person name="Yadav A."/>
            <person name="Elshahed M.S."/>
        </authorList>
    </citation>
    <scope>NUCLEOTIDE SEQUENCE [LARGE SCALE GENOMIC DNA]</scope>
    <source>
        <strain evidence="9">ARYD3</strain>
    </source>
</reference>
<evidence type="ECO:0000313" key="10">
    <source>
        <dbReference type="Proteomes" id="UP000324143"/>
    </source>
</evidence>
<dbReference type="Pfam" id="PF03958">
    <property type="entry name" value="Secretin_N"/>
    <property type="match status" value="1"/>
</dbReference>
<dbReference type="Gene3D" id="3.30.1370.120">
    <property type="match status" value="1"/>
</dbReference>